<evidence type="ECO:0000313" key="2">
    <source>
        <dbReference type="EMBL" id="MDN0014962.1"/>
    </source>
</evidence>
<dbReference type="Proteomes" id="UP001168524">
    <property type="component" value="Unassembled WGS sequence"/>
</dbReference>
<dbReference type="GO" id="GO:0004386">
    <property type="term" value="F:helicase activity"/>
    <property type="evidence" value="ECO:0007669"/>
    <property type="project" value="UniProtKB-KW"/>
</dbReference>
<dbReference type="InterPro" id="IPR006935">
    <property type="entry name" value="Helicase/UvrB_N"/>
</dbReference>
<keyword evidence="2" id="KW-0067">ATP-binding</keyword>
<sequence length="737" mass="85028">MSFFPKPQCIRLPNKQKIMDVAHKISLSDGHNLLIAGTGLGKTTYVLQHLAKQRPIILLCPMVSQIKQLQQDYASSKEMVFSHGEMSNREEVLSAITQRKSVVMTFDQWLHYRHATYQTRHSPATQLNFDPYTLVIDEVHKLSSAGSYRDKAIQPILATINGNQFSQVLYLTATPTEHLCKMIIPALTRYFHIEPSNPVQRQITITHYDATHILNFYPALCKRLESNALAGQSKIALVRVNNKDDGKAMQVMLAQKGYRVMLINRDEMNSKSCRDILQTSELSLNYDVIICTSILDEAVNLNNRHNEIDSIHFIGRHAHPEEIVQFIGRTRQANPPIFIHLSQEMSKTKIDCRKMHTKIMDELEGMYLNMISFLTSIRNMFSQDKIRDLGDMISSKVDYVKMLNNMSNEAFEVRAFWHDGQKIILNKSNLVAKLYRTDLAKCYSNIHYLQFRIQQLLPNAKITLSSSACQVNKALDKAFKQAKIALIEHQKQVVPDVMASLVRAMKSNSIKDYPKVTQYLEDSDILFIQPYKKDEQPLHYEIFGQAVFLAQYVTNLEDAHQILLNDKVELIRKIDYDYQSNPIVKAVMFGLGNYLKKSENLNITHTVKDIERRLNKYLQRLDCLATTKHFLAQHPFKYVELVEDKILFKHDQIINFLKRYTHVQILNDKKSLDCKKVIFLSIGGGFGYSYQASPKTQHSKKLQFEQKLLDKYQFSGARFGHLIANLPKEELIMLDCD</sequence>
<dbReference type="InterPro" id="IPR027417">
    <property type="entry name" value="P-loop_NTPase"/>
</dbReference>
<organism evidence="2 3">
    <name type="scientific">Acinetobacter thutiue</name>
    <dbReference type="NCBI Taxonomy" id="2998078"/>
    <lineage>
        <taxon>Bacteria</taxon>
        <taxon>Pseudomonadati</taxon>
        <taxon>Pseudomonadota</taxon>
        <taxon>Gammaproteobacteria</taxon>
        <taxon>Moraxellales</taxon>
        <taxon>Moraxellaceae</taxon>
        <taxon>Acinetobacter</taxon>
    </lineage>
</organism>
<dbReference type="EMBL" id="JAUDZE010000005">
    <property type="protein sequence ID" value="MDN0014962.1"/>
    <property type="molecule type" value="Genomic_DNA"/>
</dbReference>
<keyword evidence="2" id="KW-0378">Hydrolase</keyword>
<keyword evidence="3" id="KW-1185">Reference proteome</keyword>
<proteinExistence type="predicted"/>
<dbReference type="InterPro" id="IPR014001">
    <property type="entry name" value="Helicase_ATP-bd"/>
</dbReference>
<evidence type="ECO:0000313" key="3">
    <source>
        <dbReference type="Proteomes" id="UP001168524"/>
    </source>
</evidence>
<name>A0ABT7WQL0_9GAMM</name>
<reference evidence="2" key="1">
    <citation type="submission" date="2023-06" db="EMBL/GenBank/DDBJ databases">
        <title>Two novel species of Acinetobacter isolated from motorbike repairing workshop in Vietnam.</title>
        <authorList>
            <person name="Le N.T.T."/>
        </authorList>
    </citation>
    <scope>NUCLEOTIDE SEQUENCE</scope>
    <source>
        <strain evidence="2">VNH17</strain>
    </source>
</reference>
<dbReference type="Gene3D" id="3.40.50.300">
    <property type="entry name" value="P-loop containing nucleotide triphosphate hydrolases"/>
    <property type="match status" value="2"/>
</dbReference>
<dbReference type="Pfam" id="PF04851">
    <property type="entry name" value="ResIII"/>
    <property type="match status" value="1"/>
</dbReference>
<feature type="domain" description="Helicase ATP-binding" evidence="1">
    <location>
        <begin position="23"/>
        <end position="193"/>
    </location>
</feature>
<protein>
    <submittedName>
        <fullName evidence="2">DEAD/DEAH box helicase family protein</fullName>
    </submittedName>
</protein>
<evidence type="ECO:0000259" key="1">
    <source>
        <dbReference type="PROSITE" id="PS51192"/>
    </source>
</evidence>
<dbReference type="SUPFAM" id="SSF52540">
    <property type="entry name" value="P-loop containing nucleoside triphosphate hydrolases"/>
    <property type="match status" value="1"/>
</dbReference>
<dbReference type="RefSeq" id="WP_267981191.1">
    <property type="nucleotide sequence ID" value="NZ_JAPQKF010000005.1"/>
</dbReference>
<dbReference type="PROSITE" id="PS51192">
    <property type="entry name" value="HELICASE_ATP_BIND_1"/>
    <property type="match status" value="1"/>
</dbReference>
<keyword evidence="2" id="KW-0347">Helicase</keyword>
<dbReference type="SMART" id="SM00487">
    <property type="entry name" value="DEXDc"/>
    <property type="match status" value="1"/>
</dbReference>
<gene>
    <name evidence="2" type="ORF">QTA56_12080</name>
</gene>
<keyword evidence="2" id="KW-0547">Nucleotide-binding</keyword>
<accession>A0ABT7WQL0</accession>
<comment type="caution">
    <text evidence="2">The sequence shown here is derived from an EMBL/GenBank/DDBJ whole genome shotgun (WGS) entry which is preliminary data.</text>
</comment>